<name>A0ABV2APH3_9EUKA</name>
<keyword evidence="2" id="KW-0812">Transmembrane</keyword>
<evidence type="ECO:0008006" key="9">
    <source>
        <dbReference type="Google" id="ProtNLM"/>
    </source>
</evidence>
<evidence type="ECO:0000256" key="5">
    <source>
        <dbReference type="ARBA" id="ARBA00023136"/>
    </source>
</evidence>
<keyword evidence="8" id="KW-1185">Reference proteome</keyword>
<evidence type="ECO:0000256" key="2">
    <source>
        <dbReference type="ARBA" id="ARBA00022692"/>
    </source>
</evidence>
<evidence type="ECO:0000256" key="6">
    <source>
        <dbReference type="ARBA" id="ARBA00023315"/>
    </source>
</evidence>
<evidence type="ECO:0000313" key="8">
    <source>
        <dbReference type="Proteomes" id="UP001439008"/>
    </source>
</evidence>
<accession>A0ABV2APH3</accession>
<dbReference type="PANTHER" id="PTHR23063">
    <property type="entry name" value="PHOSPHOLIPID ACYLTRANSFERASE"/>
    <property type="match status" value="1"/>
</dbReference>
<keyword evidence="6" id="KW-0012">Acyltransferase</keyword>
<evidence type="ECO:0000256" key="3">
    <source>
        <dbReference type="ARBA" id="ARBA00022989"/>
    </source>
</evidence>
<keyword evidence="1" id="KW-0808">Transferase</keyword>
<evidence type="ECO:0000256" key="4">
    <source>
        <dbReference type="ARBA" id="ARBA00023098"/>
    </source>
</evidence>
<dbReference type="PANTHER" id="PTHR23063:SF52">
    <property type="entry name" value="LYSOPHOSPHATIDYLCHOLINE ACYLTRANSFERASE"/>
    <property type="match status" value="1"/>
</dbReference>
<keyword evidence="5" id="KW-0472">Membrane</keyword>
<reference evidence="7 8" key="1">
    <citation type="journal article" date="2024" name="BMC Biol.">
        <title>Comparative genomics of Ascetosporea gives new insight into the evolutionary basis for animal parasitism in Rhizaria.</title>
        <authorList>
            <person name="Hiltunen Thoren M."/>
            <person name="Onut-Brannstrom I."/>
            <person name="Alfjorden A."/>
            <person name="Peckova H."/>
            <person name="Swords F."/>
            <person name="Hooper C."/>
            <person name="Holzer A.S."/>
            <person name="Bass D."/>
            <person name="Burki F."/>
        </authorList>
    </citation>
    <scope>NUCLEOTIDE SEQUENCE [LARGE SCALE GENOMIC DNA]</scope>
    <source>
        <strain evidence="7">20-A016</strain>
    </source>
</reference>
<sequence>MLLPFRTGVFGDGQNLQPIILKYPFKKFNPAFTGLHEKNGQIVKTNIYFYLWRFFSQFSHNLEVTYLPFRKANSEEKQFPRVYAKNVQNEMSAALKIPVSIPKRLYF</sequence>
<gene>
    <name evidence="7" type="ORF">MHBO_003103</name>
</gene>
<dbReference type="Proteomes" id="UP001439008">
    <property type="component" value="Unassembled WGS sequence"/>
</dbReference>
<keyword evidence="4" id="KW-0443">Lipid metabolism</keyword>
<organism evidence="7 8">
    <name type="scientific">Bonamia ostreae</name>
    <dbReference type="NCBI Taxonomy" id="126728"/>
    <lineage>
        <taxon>Eukaryota</taxon>
        <taxon>Sar</taxon>
        <taxon>Rhizaria</taxon>
        <taxon>Endomyxa</taxon>
        <taxon>Ascetosporea</taxon>
        <taxon>Haplosporida</taxon>
        <taxon>Bonamia</taxon>
    </lineage>
</organism>
<evidence type="ECO:0000313" key="7">
    <source>
        <dbReference type="EMBL" id="MES1921571.1"/>
    </source>
</evidence>
<keyword evidence="3" id="KW-1133">Transmembrane helix</keyword>
<protein>
    <recommendedName>
        <fullName evidence="9">LAGLIDADG homing endonuclease</fullName>
    </recommendedName>
</protein>
<evidence type="ECO:0000256" key="1">
    <source>
        <dbReference type="ARBA" id="ARBA00022679"/>
    </source>
</evidence>
<proteinExistence type="predicted"/>
<comment type="caution">
    <text evidence="7">The sequence shown here is derived from an EMBL/GenBank/DDBJ whole genome shotgun (WGS) entry which is preliminary data.</text>
</comment>
<dbReference type="EMBL" id="JBDODL010001495">
    <property type="protein sequence ID" value="MES1921571.1"/>
    <property type="molecule type" value="Genomic_DNA"/>
</dbReference>